<keyword evidence="4" id="KW-1185">Reference proteome</keyword>
<reference evidence="3 5" key="1">
    <citation type="submission" date="2020-01" db="EMBL/GenBank/DDBJ databases">
        <authorList>
            <consortium name="DOE Joint Genome Institute"/>
            <person name="Haridas S."/>
            <person name="Albert R."/>
            <person name="Binder M."/>
            <person name="Bloem J."/>
            <person name="Labutti K."/>
            <person name="Salamov A."/>
            <person name="Andreopoulos B."/>
            <person name="Baker S.E."/>
            <person name="Barry K."/>
            <person name="Bills G."/>
            <person name="Bluhm B.H."/>
            <person name="Cannon C."/>
            <person name="Castanera R."/>
            <person name="Culley D.E."/>
            <person name="Daum C."/>
            <person name="Ezra D."/>
            <person name="Gonzalez J.B."/>
            <person name="Henrissat B."/>
            <person name="Kuo A."/>
            <person name="Liang C."/>
            <person name="Lipzen A."/>
            <person name="Lutzoni F."/>
            <person name="Magnuson J."/>
            <person name="Mondo S."/>
            <person name="Nolan M."/>
            <person name="Ohm R."/>
            <person name="Pangilinan J."/>
            <person name="Park H.-J."/>
            <person name="Ramirez L."/>
            <person name="Alfaro M."/>
            <person name="Sun H."/>
            <person name="Tritt A."/>
            <person name="Yoshinaga Y."/>
            <person name="Zwiers L.-H."/>
            <person name="Turgeon B.G."/>
            <person name="Goodwin S.B."/>
            <person name="Spatafora J.W."/>
            <person name="Crous P.W."/>
            <person name="Grigoriev I.V."/>
        </authorList>
    </citation>
    <scope>NUCLEOTIDE SEQUENCE</scope>
    <source>
        <strain evidence="3 5">CBS 781.70</strain>
    </source>
</reference>
<feature type="transmembrane region" description="Helical" evidence="2">
    <location>
        <begin position="278"/>
        <end position="303"/>
    </location>
</feature>
<proteinExistence type="predicted"/>
<dbReference type="OrthoDB" id="4582561at2759"/>
<keyword evidence="2" id="KW-1133">Transmembrane helix</keyword>
<evidence type="ECO:0000256" key="2">
    <source>
        <dbReference type="SAM" id="Phobius"/>
    </source>
</evidence>
<keyword evidence="2" id="KW-0812">Transmembrane</keyword>
<feature type="transmembrane region" description="Helical" evidence="2">
    <location>
        <begin position="384"/>
        <end position="405"/>
    </location>
</feature>
<feature type="transmembrane region" description="Helical" evidence="2">
    <location>
        <begin position="199"/>
        <end position="219"/>
    </location>
</feature>
<evidence type="ECO:0000313" key="4">
    <source>
        <dbReference type="Proteomes" id="UP000504638"/>
    </source>
</evidence>
<protein>
    <submittedName>
        <fullName evidence="3 5">Uncharacterized protein</fullName>
    </submittedName>
</protein>
<dbReference type="GeneID" id="54423717"/>
<name>A0A6G1FZK0_9PEZI</name>
<feature type="transmembrane region" description="Helical" evidence="2">
    <location>
        <begin position="478"/>
        <end position="498"/>
    </location>
</feature>
<dbReference type="RefSeq" id="XP_033532855.1">
    <property type="nucleotide sequence ID" value="XM_033683147.1"/>
</dbReference>
<keyword evidence="2" id="KW-0472">Membrane</keyword>
<dbReference type="EMBL" id="ML975162">
    <property type="protein sequence ID" value="KAF1811224.1"/>
    <property type="molecule type" value="Genomic_DNA"/>
</dbReference>
<accession>A0A6G1FZK0</accession>
<feature type="transmembrane region" description="Helical" evidence="2">
    <location>
        <begin position="310"/>
        <end position="329"/>
    </location>
</feature>
<evidence type="ECO:0000256" key="1">
    <source>
        <dbReference type="SAM" id="MobiDB-lite"/>
    </source>
</evidence>
<feature type="compositionally biased region" description="Basic and acidic residues" evidence="1">
    <location>
        <begin position="530"/>
        <end position="549"/>
    </location>
</feature>
<sequence length="549" mass="60999">MANETIDPIACIRLGYKTDEISCCYASNQTTDVCNRFFGQESILQAGCQSGDCIADCQSKELVYTSFLQDNLTGNGKGPIRRYMACANVPSIATYQRMGLLTPANAAASRQFIAQNASDESLRNITSTVTDCLSSTCRASRRRRLCYDDYCSPMQLLAKNSSPNLTAIHRCLNRLCYSNYAALPYADVDVIGIGVFSSYILQCLLILMLWAGLVVSGIYKNSKRRRHAANASVKLPSRRHHRSWMDLLLQFHITQCYFSGTLMIASLSYGIYETSMLVVFMFIPVATNGILPVVFAYLLLVYYWKSSTGITLLTIAVYILSSAVYWSLYAQIISLADISRQDIYQQFMFKLSAIPACGGYSALAVCPHISLLGFKEVKLASDKLIVLTPFIWTFSTAVLVTLLGFQLYQWNAERKSTEATSKQVDDAEPMVDARGFERPRVIRMAFWATTLGMIVGMAAQLSLLGIGTSLNMMNLSDWSFGQIVAVTIWVPPLLDYFYGELKGVVNRMVGKGDVSMTEQELIRLNTANVHARESEDGEENHGRSSEVAT</sequence>
<evidence type="ECO:0000313" key="3">
    <source>
        <dbReference type="EMBL" id="KAF1811224.1"/>
    </source>
</evidence>
<feature type="transmembrane region" description="Helical" evidence="2">
    <location>
        <begin position="247"/>
        <end position="272"/>
    </location>
</feature>
<dbReference type="AlphaFoldDB" id="A0A6G1FZK0"/>
<dbReference type="Proteomes" id="UP000504638">
    <property type="component" value="Unplaced"/>
</dbReference>
<reference evidence="5" key="3">
    <citation type="submission" date="2025-04" db="UniProtKB">
        <authorList>
            <consortium name="RefSeq"/>
        </authorList>
    </citation>
    <scope>IDENTIFICATION</scope>
    <source>
        <strain evidence="5">CBS 781.70</strain>
    </source>
</reference>
<reference evidence="5" key="2">
    <citation type="submission" date="2020-04" db="EMBL/GenBank/DDBJ databases">
        <authorList>
            <consortium name="NCBI Genome Project"/>
        </authorList>
    </citation>
    <scope>NUCLEOTIDE SEQUENCE</scope>
    <source>
        <strain evidence="5">CBS 781.70</strain>
    </source>
</reference>
<feature type="transmembrane region" description="Helical" evidence="2">
    <location>
        <begin position="444"/>
        <end position="466"/>
    </location>
</feature>
<gene>
    <name evidence="3 5" type="ORF">P152DRAFT_66125</name>
</gene>
<organism evidence="3">
    <name type="scientific">Eremomyces bilateralis CBS 781.70</name>
    <dbReference type="NCBI Taxonomy" id="1392243"/>
    <lineage>
        <taxon>Eukaryota</taxon>
        <taxon>Fungi</taxon>
        <taxon>Dikarya</taxon>
        <taxon>Ascomycota</taxon>
        <taxon>Pezizomycotina</taxon>
        <taxon>Dothideomycetes</taxon>
        <taxon>Dothideomycetes incertae sedis</taxon>
        <taxon>Eremomycetales</taxon>
        <taxon>Eremomycetaceae</taxon>
        <taxon>Eremomyces</taxon>
    </lineage>
</organism>
<feature type="region of interest" description="Disordered" evidence="1">
    <location>
        <begin position="527"/>
        <end position="549"/>
    </location>
</feature>
<evidence type="ECO:0000313" key="5">
    <source>
        <dbReference type="RefSeq" id="XP_033532855.1"/>
    </source>
</evidence>